<organism evidence="3">
    <name type="scientific">Chlorella variabilis</name>
    <name type="common">Green alga</name>
    <dbReference type="NCBI Taxonomy" id="554065"/>
    <lineage>
        <taxon>Eukaryota</taxon>
        <taxon>Viridiplantae</taxon>
        <taxon>Chlorophyta</taxon>
        <taxon>core chlorophytes</taxon>
        <taxon>Trebouxiophyceae</taxon>
        <taxon>Chlorellales</taxon>
        <taxon>Chlorellaceae</taxon>
        <taxon>Chlorella clade</taxon>
        <taxon>Chlorella</taxon>
    </lineage>
</organism>
<dbReference type="GO" id="GO:0009368">
    <property type="term" value="C:endopeptidase Clp complex"/>
    <property type="evidence" value="ECO:0007669"/>
    <property type="project" value="TreeGrafter"/>
</dbReference>
<dbReference type="GO" id="GO:0004176">
    <property type="term" value="F:ATP-dependent peptidase activity"/>
    <property type="evidence" value="ECO:0007669"/>
    <property type="project" value="TreeGrafter"/>
</dbReference>
<name>E1ZT79_CHLVA</name>
<evidence type="ECO:0000313" key="2">
    <source>
        <dbReference type="EMBL" id="EFN50985.1"/>
    </source>
</evidence>
<dbReference type="Gene3D" id="3.90.226.10">
    <property type="entry name" value="2-enoyl-CoA Hydratase, Chain A, domain 1"/>
    <property type="match status" value="1"/>
</dbReference>
<dbReference type="GO" id="GO:0004252">
    <property type="term" value="F:serine-type endopeptidase activity"/>
    <property type="evidence" value="ECO:0007669"/>
    <property type="project" value="TreeGrafter"/>
</dbReference>
<dbReference type="GO" id="GO:0006515">
    <property type="term" value="P:protein quality control for misfolded or incompletely synthesized proteins"/>
    <property type="evidence" value="ECO:0007669"/>
    <property type="project" value="TreeGrafter"/>
</dbReference>
<proteinExistence type="predicted"/>
<dbReference type="AlphaFoldDB" id="E1ZT79"/>
<dbReference type="SUPFAM" id="SSF52096">
    <property type="entry name" value="ClpP/crotonase"/>
    <property type="match status" value="1"/>
</dbReference>
<dbReference type="KEGG" id="cvr:CHLNCDRAFT_141635"/>
<dbReference type="STRING" id="554065.E1ZT79"/>
<dbReference type="InterPro" id="IPR029045">
    <property type="entry name" value="ClpP/crotonase-like_dom_sf"/>
</dbReference>
<dbReference type="Pfam" id="PF00574">
    <property type="entry name" value="CLP_protease"/>
    <property type="match status" value="1"/>
</dbReference>
<dbReference type="eggNOG" id="KOG0840">
    <property type="taxonomic scope" value="Eukaryota"/>
</dbReference>
<dbReference type="PANTHER" id="PTHR10381:SF55">
    <property type="entry name" value="ATP-DEPENDENT CLP PROTEASE PROTEOLYTIC SUBUNIT-RELATED PROTEIN 1, CHLOROPLASTIC"/>
    <property type="match status" value="1"/>
</dbReference>
<dbReference type="InParanoid" id="E1ZT79"/>
<dbReference type="OrthoDB" id="2017408at2759"/>
<dbReference type="GeneID" id="17350388"/>
<evidence type="ECO:0000313" key="3">
    <source>
        <dbReference type="Proteomes" id="UP000008141"/>
    </source>
</evidence>
<dbReference type="InterPro" id="IPR023562">
    <property type="entry name" value="ClpP/TepA"/>
</dbReference>
<reference evidence="2 3" key="1">
    <citation type="journal article" date="2010" name="Plant Cell">
        <title>The Chlorella variabilis NC64A genome reveals adaptation to photosymbiosis, coevolution with viruses, and cryptic sex.</title>
        <authorList>
            <person name="Blanc G."/>
            <person name="Duncan G."/>
            <person name="Agarkova I."/>
            <person name="Borodovsky M."/>
            <person name="Gurnon J."/>
            <person name="Kuo A."/>
            <person name="Lindquist E."/>
            <person name="Lucas S."/>
            <person name="Pangilinan J."/>
            <person name="Polle J."/>
            <person name="Salamov A."/>
            <person name="Terry A."/>
            <person name="Yamada T."/>
            <person name="Dunigan D.D."/>
            <person name="Grigoriev I.V."/>
            <person name="Claverie J.M."/>
            <person name="Van Etten J.L."/>
        </authorList>
    </citation>
    <scope>NUCLEOTIDE SEQUENCE [LARGE SCALE GENOMIC DNA]</scope>
    <source>
        <strain evidence="2 3">NC64A</strain>
    </source>
</reference>
<dbReference type="EMBL" id="GL433870">
    <property type="protein sequence ID" value="EFN50985.1"/>
    <property type="molecule type" value="Genomic_DNA"/>
</dbReference>
<dbReference type="RefSeq" id="XP_005843087.1">
    <property type="nucleotide sequence ID" value="XM_005843025.1"/>
</dbReference>
<dbReference type="GO" id="GO:0051117">
    <property type="term" value="F:ATPase binding"/>
    <property type="evidence" value="ECO:0007669"/>
    <property type="project" value="TreeGrafter"/>
</dbReference>
<feature type="compositionally biased region" description="Low complexity" evidence="1">
    <location>
        <begin position="72"/>
        <end position="83"/>
    </location>
</feature>
<accession>E1ZT79</accession>
<evidence type="ECO:0000256" key="1">
    <source>
        <dbReference type="SAM" id="MobiDB-lite"/>
    </source>
</evidence>
<sequence length="91" mass="10355">MIKANELENSTQTYVDFMSRFTGRDKEEVRRDVGRNRYFTPDQAVEYGIIDKVMQPSDAVVIERRDYEGMLRSSQAQSRPRSSGAMAGADA</sequence>
<dbReference type="Proteomes" id="UP000008141">
    <property type="component" value="Unassembled WGS sequence"/>
</dbReference>
<gene>
    <name evidence="2" type="ORF">CHLNCDRAFT_141635</name>
</gene>
<dbReference type="PANTHER" id="PTHR10381">
    <property type="entry name" value="ATP-DEPENDENT CLP PROTEASE PROTEOLYTIC SUBUNIT"/>
    <property type="match status" value="1"/>
</dbReference>
<keyword evidence="3" id="KW-1185">Reference proteome</keyword>
<evidence type="ECO:0008006" key="4">
    <source>
        <dbReference type="Google" id="ProtNLM"/>
    </source>
</evidence>
<protein>
    <recommendedName>
        <fullName evidence="4">ATP-dependent Clp protease proteolytic subunit</fullName>
    </recommendedName>
</protein>
<feature type="region of interest" description="Disordered" evidence="1">
    <location>
        <begin position="69"/>
        <end position="91"/>
    </location>
</feature>